<keyword evidence="2" id="KW-0472">Membrane</keyword>
<protein>
    <submittedName>
        <fullName evidence="4">Uncharacterized protein</fullName>
    </submittedName>
</protein>
<feature type="compositionally biased region" description="Gly residues" evidence="1">
    <location>
        <begin position="300"/>
        <end position="309"/>
    </location>
</feature>
<feature type="region of interest" description="Disordered" evidence="1">
    <location>
        <begin position="85"/>
        <end position="112"/>
    </location>
</feature>
<dbReference type="EMBL" id="KV442083">
    <property type="protein sequence ID" value="OAQ25106.1"/>
    <property type="molecule type" value="Genomic_DNA"/>
</dbReference>
<evidence type="ECO:0000313" key="4">
    <source>
        <dbReference type="EMBL" id="OAQ25106.1"/>
    </source>
</evidence>
<keyword evidence="3" id="KW-0732">Signal</keyword>
<feature type="region of interest" description="Disordered" evidence="1">
    <location>
        <begin position="287"/>
        <end position="356"/>
    </location>
</feature>
<evidence type="ECO:0000256" key="1">
    <source>
        <dbReference type="SAM" id="MobiDB-lite"/>
    </source>
</evidence>
<dbReference type="OrthoDB" id="2425909at2759"/>
<feature type="signal peptide" evidence="3">
    <location>
        <begin position="1"/>
        <end position="18"/>
    </location>
</feature>
<reference evidence="4 5" key="1">
    <citation type="submission" date="2016-05" db="EMBL/GenBank/DDBJ databases">
        <title>Genome sequencing reveals origins of a unique bacterial endosymbiosis in the earliest lineages of terrestrial Fungi.</title>
        <authorList>
            <consortium name="DOE Joint Genome Institute"/>
            <person name="Uehling J."/>
            <person name="Gryganskyi A."/>
            <person name="Hameed K."/>
            <person name="Tschaplinski T."/>
            <person name="Misztal P."/>
            <person name="Wu S."/>
            <person name="Desiro A."/>
            <person name="Vande Pol N."/>
            <person name="Du Z.-Y."/>
            <person name="Zienkiewicz A."/>
            <person name="Zienkiewicz K."/>
            <person name="Morin E."/>
            <person name="Tisserant E."/>
            <person name="Splivallo R."/>
            <person name="Hainaut M."/>
            <person name="Henrissat B."/>
            <person name="Ohm R."/>
            <person name="Kuo A."/>
            <person name="Yan J."/>
            <person name="Lipzen A."/>
            <person name="Nolan M."/>
            <person name="Labutti K."/>
            <person name="Barry K."/>
            <person name="Goldstein A."/>
            <person name="Labbe J."/>
            <person name="Schadt C."/>
            <person name="Tuskan G."/>
            <person name="Grigoriev I."/>
            <person name="Martin F."/>
            <person name="Vilgalys R."/>
            <person name="Bonito G."/>
        </authorList>
    </citation>
    <scope>NUCLEOTIDE SEQUENCE [LARGE SCALE GENOMIC DNA]</scope>
    <source>
        <strain evidence="4 5">AG-77</strain>
    </source>
</reference>
<keyword evidence="5" id="KW-1185">Reference proteome</keyword>
<keyword evidence="2" id="KW-1133">Transmembrane helix</keyword>
<dbReference type="Proteomes" id="UP000078512">
    <property type="component" value="Unassembled WGS sequence"/>
</dbReference>
<feature type="compositionally biased region" description="Low complexity" evidence="1">
    <location>
        <begin position="310"/>
        <end position="329"/>
    </location>
</feature>
<gene>
    <name evidence="4" type="ORF">K457DRAFT_23485</name>
</gene>
<feature type="transmembrane region" description="Helical" evidence="2">
    <location>
        <begin position="154"/>
        <end position="177"/>
    </location>
</feature>
<evidence type="ECO:0000256" key="2">
    <source>
        <dbReference type="SAM" id="Phobius"/>
    </source>
</evidence>
<feature type="chain" id="PRO_5008276039" evidence="3">
    <location>
        <begin position="19"/>
        <end position="356"/>
    </location>
</feature>
<evidence type="ECO:0000313" key="5">
    <source>
        <dbReference type="Proteomes" id="UP000078512"/>
    </source>
</evidence>
<sequence length="356" mass="38745">MSVFLAILVFMHLYEVKPEIEQQTLDEYRLQQTEPLWMQGLPMISSTVQLLEWAAIAKRQEHQYTRHTASKEMSDRGGPYALARSRAGSESYQDPSGRSGRSGIDKSDKCDYGDSGNSGHSYDIRHLFNILLIAFSSVPTTILLAWIISWSIVMVYLCTFGFAIGVACVLGLSMFIYGPIFCFRVISAFGCSLVYNVSRFGWDTTWRAWYTVRRVLYNLLAGPSLPTNGGMKGVVAHEESTGWFSWLLGWGDMSNGRNEGTLGWGTLGAPAKEPEWGTQPLEEKFETRPVTTSTLPSGPVAGGGGGGARGRFPPAIPGTGTSGALASTGIGMGGHGGRKGSVRGEEVVHPYHVRGM</sequence>
<organism evidence="4 5">
    <name type="scientific">Linnemannia elongata AG-77</name>
    <dbReference type="NCBI Taxonomy" id="1314771"/>
    <lineage>
        <taxon>Eukaryota</taxon>
        <taxon>Fungi</taxon>
        <taxon>Fungi incertae sedis</taxon>
        <taxon>Mucoromycota</taxon>
        <taxon>Mortierellomycotina</taxon>
        <taxon>Mortierellomycetes</taxon>
        <taxon>Mortierellales</taxon>
        <taxon>Mortierellaceae</taxon>
        <taxon>Linnemannia</taxon>
    </lineage>
</organism>
<evidence type="ECO:0000256" key="3">
    <source>
        <dbReference type="SAM" id="SignalP"/>
    </source>
</evidence>
<feature type="compositionally biased region" description="Basic and acidic residues" evidence="1">
    <location>
        <begin position="103"/>
        <end position="112"/>
    </location>
</feature>
<feature type="transmembrane region" description="Helical" evidence="2">
    <location>
        <begin position="127"/>
        <end position="148"/>
    </location>
</feature>
<keyword evidence="2" id="KW-0812">Transmembrane</keyword>
<proteinExistence type="predicted"/>
<name>A0A197JKS5_9FUNG</name>
<dbReference type="AlphaFoldDB" id="A0A197JKS5"/>
<accession>A0A197JKS5</accession>